<comment type="similarity">
    <text evidence="1 9">Belongs to the class-I pyridine nucleotide-disulfide oxidoreductase family.</text>
</comment>
<evidence type="ECO:0000313" key="12">
    <source>
        <dbReference type="EMBL" id="ANB11871.1"/>
    </source>
</evidence>
<evidence type="ECO:0000256" key="7">
    <source>
        <dbReference type="ARBA" id="ARBA00023157"/>
    </source>
</evidence>
<dbReference type="Gene3D" id="3.30.390.30">
    <property type="match status" value="1"/>
</dbReference>
<evidence type="ECO:0000256" key="3">
    <source>
        <dbReference type="ARBA" id="ARBA00022630"/>
    </source>
</evidence>
<dbReference type="FunFam" id="3.30.390.30:FF:000001">
    <property type="entry name" value="Dihydrolipoyl dehydrogenase"/>
    <property type="match status" value="1"/>
</dbReference>
<comment type="miscellaneous">
    <text evidence="9">The active site is a redox-active disulfide bond.</text>
</comment>
<dbReference type="EC" id="1.8.1.4" evidence="2 9"/>
<dbReference type="PRINTS" id="PR00368">
    <property type="entry name" value="FADPNR"/>
</dbReference>
<dbReference type="InterPro" id="IPR006258">
    <property type="entry name" value="Lipoamide_DH"/>
</dbReference>
<dbReference type="GO" id="GO:0006552">
    <property type="term" value="P:L-leucine catabolic process"/>
    <property type="evidence" value="ECO:0007669"/>
    <property type="project" value="EnsemblFungi"/>
</dbReference>
<dbReference type="GO" id="GO:0006564">
    <property type="term" value="P:L-serine biosynthetic process"/>
    <property type="evidence" value="ECO:0007669"/>
    <property type="project" value="EnsemblFungi"/>
</dbReference>
<dbReference type="GO" id="GO:0045254">
    <property type="term" value="C:pyruvate dehydrogenase complex"/>
    <property type="evidence" value="ECO:0007669"/>
    <property type="project" value="EnsemblFungi"/>
</dbReference>
<dbReference type="SUPFAM" id="SSF51905">
    <property type="entry name" value="FAD/NAD(P)-binding domain"/>
    <property type="match status" value="1"/>
</dbReference>
<dbReference type="GO" id="GO:0004375">
    <property type="term" value="F:glycine dehydrogenase (decarboxylating) activity"/>
    <property type="evidence" value="ECO:0007669"/>
    <property type="project" value="EnsemblFungi"/>
</dbReference>
<reference evidence="12 13" key="1">
    <citation type="submission" date="2016-02" db="EMBL/GenBank/DDBJ databases">
        <title>Complete genome sequence and transcriptome regulation of the pentose utilising yeast Sugiyamaella lignohabitans.</title>
        <authorList>
            <person name="Bellasio M."/>
            <person name="Peymann A."/>
            <person name="Valli M."/>
            <person name="Sipitzky M."/>
            <person name="Graf A."/>
            <person name="Sauer M."/>
            <person name="Marx H."/>
            <person name="Mattanovich D."/>
        </authorList>
    </citation>
    <scope>NUCLEOTIDE SEQUENCE [LARGE SCALE GENOMIC DNA]</scope>
    <source>
        <strain evidence="12 13">CBS 10342</strain>
    </source>
</reference>
<dbReference type="PANTHER" id="PTHR22912">
    <property type="entry name" value="DISULFIDE OXIDOREDUCTASE"/>
    <property type="match status" value="1"/>
</dbReference>
<keyword evidence="3 9" id="KW-0285">Flavoprotein</keyword>
<evidence type="ECO:0000256" key="4">
    <source>
        <dbReference type="ARBA" id="ARBA00022827"/>
    </source>
</evidence>
<keyword evidence="6 9" id="KW-0520">NAD</keyword>
<dbReference type="FunFam" id="3.50.50.60:FF:000025">
    <property type="entry name" value="Dihydrolipoyl dehydrogenase"/>
    <property type="match status" value="1"/>
</dbReference>
<dbReference type="InterPro" id="IPR016156">
    <property type="entry name" value="FAD/NAD-linked_Rdtase_dimer_sf"/>
</dbReference>
<evidence type="ECO:0000259" key="11">
    <source>
        <dbReference type="Pfam" id="PF07992"/>
    </source>
</evidence>
<dbReference type="GO" id="GO:0042743">
    <property type="term" value="P:hydrogen peroxide metabolic process"/>
    <property type="evidence" value="ECO:0007669"/>
    <property type="project" value="EnsemblFungi"/>
</dbReference>
<evidence type="ECO:0000256" key="5">
    <source>
        <dbReference type="ARBA" id="ARBA00023002"/>
    </source>
</evidence>
<dbReference type="GO" id="GO:0005960">
    <property type="term" value="C:glycine cleavage complex"/>
    <property type="evidence" value="ECO:0007669"/>
    <property type="project" value="EnsemblFungi"/>
</dbReference>
<dbReference type="InterPro" id="IPR023753">
    <property type="entry name" value="FAD/NAD-binding_dom"/>
</dbReference>
<accession>A0A161HGG0</accession>
<organism evidence="12 13">
    <name type="scientific">Sugiyamaella lignohabitans</name>
    <dbReference type="NCBI Taxonomy" id="796027"/>
    <lineage>
        <taxon>Eukaryota</taxon>
        <taxon>Fungi</taxon>
        <taxon>Dikarya</taxon>
        <taxon>Ascomycota</taxon>
        <taxon>Saccharomycotina</taxon>
        <taxon>Dipodascomycetes</taxon>
        <taxon>Dipodascales</taxon>
        <taxon>Trichomonascaceae</taxon>
        <taxon>Sugiyamaella</taxon>
    </lineage>
</organism>
<dbReference type="SUPFAM" id="SSF55424">
    <property type="entry name" value="FAD/NAD-linked reductases, dimerisation (C-terminal) domain"/>
    <property type="match status" value="1"/>
</dbReference>
<dbReference type="RefSeq" id="XP_018734348.1">
    <property type="nucleotide sequence ID" value="XM_018882930.1"/>
</dbReference>
<evidence type="ECO:0000256" key="2">
    <source>
        <dbReference type="ARBA" id="ARBA00012608"/>
    </source>
</evidence>
<dbReference type="Pfam" id="PF02852">
    <property type="entry name" value="Pyr_redox_dim"/>
    <property type="match status" value="1"/>
</dbReference>
<dbReference type="GO" id="GO:0004148">
    <property type="term" value="F:dihydrolipoyl dehydrogenase (NADH) activity"/>
    <property type="evidence" value="ECO:0007669"/>
    <property type="project" value="UniProtKB-EC"/>
</dbReference>
<feature type="domain" description="Pyridine nucleotide-disulphide oxidoreductase dimerisation" evidence="10">
    <location>
        <begin position="266"/>
        <end position="375"/>
    </location>
</feature>
<keyword evidence="8 9" id="KW-0676">Redox-active center</keyword>
<dbReference type="GO" id="GO:0006103">
    <property type="term" value="P:2-oxoglutarate metabolic process"/>
    <property type="evidence" value="ECO:0007669"/>
    <property type="project" value="EnsemblFungi"/>
</dbReference>
<dbReference type="InterPro" id="IPR036188">
    <property type="entry name" value="FAD/NAD-bd_sf"/>
</dbReference>
<evidence type="ECO:0000259" key="10">
    <source>
        <dbReference type="Pfam" id="PF02852"/>
    </source>
</evidence>
<dbReference type="InterPro" id="IPR004099">
    <property type="entry name" value="Pyr_nucl-diS_OxRdtase_dimer"/>
</dbReference>
<name>A0A161HGG0_9ASCO</name>
<dbReference type="GO" id="GO:0045333">
    <property type="term" value="P:cellular respiration"/>
    <property type="evidence" value="ECO:0007669"/>
    <property type="project" value="EnsemblFungi"/>
</dbReference>
<keyword evidence="13" id="KW-1185">Reference proteome</keyword>
<dbReference type="Proteomes" id="UP000189580">
    <property type="component" value="Chromosome a"/>
</dbReference>
<dbReference type="NCBIfam" id="TIGR01350">
    <property type="entry name" value="lipoamide_DH"/>
    <property type="match status" value="1"/>
</dbReference>
<evidence type="ECO:0000256" key="9">
    <source>
        <dbReference type="RuleBase" id="RU003692"/>
    </source>
</evidence>
<evidence type="ECO:0000313" key="13">
    <source>
        <dbReference type="Proteomes" id="UP000189580"/>
    </source>
</evidence>
<keyword evidence="7" id="KW-1015">Disulfide bond</keyword>
<dbReference type="PANTHER" id="PTHR22912:SF151">
    <property type="entry name" value="DIHYDROLIPOYL DEHYDROGENASE, MITOCHONDRIAL"/>
    <property type="match status" value="1"/>
</dbReference>
<comment type="cofactor">
    <cofactor evidence="9">
        <name>FAD</name>
        <dbReference type="ChEBI" id="CHEBI:57692"/>
    </cofactor>
    <text evidence="9">Binds 1 FAD per subunit.</text>
</comment>
<dbReference type="GO" id="GO:0045252">
    <property type="term" value="C:oxoglutarate dehydrogenase complex"/>
    <property type="evidence" value="ECO:0007669"/>
    <property type="project" value="EnsemblFungi"/>
</dbReference>
<dbReference type="OrthoDB" id="361797at2759"/>
<dbReference type="Gene3D" id="3.50.50.60">
    <property type="entry name" value="FAD/NAD(P)-binding domain"/>
    <property type="match status" value="2"/>
</dbReference>
<feature type="domain" description="FAD/NAD(P)-binding" evidence="11">
    <location>
        <begin position="7"/>
        <end position="247"/>
    </location>
</feature>
<dbReference type="KEGG" id="slb:AWJ20_96"/>
<sequence length="385" mass="41672">MKAKDDAVTGLTKGIEILFKQNKVDYFKGTGSFVNENEIEVEPLDGSEKVNLKAKNIIIATGSEPTPFPGIEVDEKKIVTSTGILSLTEVPKKLAIIGGGIIGLEMASVWSRLGSDVTVIEFLNNIGGAGIDGELAKLAQKTLKKQGINFKLGTKVLSGKVEGENVKIEVENAKNGKKEELDADVLLVAIGRRPYTEGLKIENVGVDMDQRGRVVIDQEYRTKYPHIRVIGDATFGPMLAHKAEEEGIAAVEYIKNGHGHVNYGAIPSVMYTHPEFAWVGQTEEQIKEAGIKYNVGKFPFLANSRAKTNLDTEGIVKIIADKETDRVLGVHIAGPNAGEMIAEAVLAIEYGASSEDIARTCHAHPTLSEAFKEAAMATYDKAIHF</sequence>
<evidence type="ECO:0000256" key="1">
    <source>
        <dbReference type="ARBA" id="ARBA00007532"/>
    </source>
</evidence>
<comment type="catalytic activity">
    <reaction evidence="9">
        <text>N(6)-[(R)-dihydrolipoyl]-L-lysyl-[protein] + NAD(+) = N(6)-[(R)-lipoyl]-L-lysyl-[protein] + NADH + H(+)</text>
        <dbReference type="Rhea" id="RHEA:15045"/>
        <dbReference type="Rhea" id="RHEA-COMP:10474"/>
        <dbReference type="Rhea" id="RHEA-COMP:10475"/>
        <dbReference type="ChEBI" id="CHEBI:15378"/>
        <dbReference type="ChEBI" id="CHEBI:57540"/>
        <dbReference type="ChEBI" id="CHEBI:57945"/>
        <dbReference type="ChEBI" id="CHEBI:83099"/>
        <dbReference type="ChEBI" id="CHEBI:83100"/>
        <dbReference type="EC" id="1.8.1.4"/>
    </reaction>
</comment>
<dbReference type="GO" id="GO:0006574">
    <property type="term" value="P:L-valine catabolic process"/>
    <property type="evidence" value="ECO:0007669"/>
    <property type="project" value="EnsemblFungi"/>
</dbReference>
<dbReference type="PRINTS" id="PR00411">
    <property type="entry name" value="PNDRDTASEI"/>
</dbReference>
<protein>
    <recommendedName>
        <fullName evidence="2 9">Dihydrolipoyl dehydrogenase</fullName>
        <ecNumber evidence="2 9">1.8.1.4</ecNumber>
    </recommendedName>
</protein>
<dbReference type="GeneID" id="30038049"/>
<dbReference type="AlphaFoldDB" id="A0A161HGG0"/>
<keyword evidence="5 9" id="KW-0560">Oxidoreductase</keyword>
<dbReference type="GO" id="GO:0050660">
    <property type="term" value="F:flavin adenine dinucleotide binding"/>
    <property type="evidence" value="ECO:0007669"/>
    <property type="project" value="InterPro"/>
</dbReference>
<gene>
    <name evidence="12" type="primary">LPD1</name>
    <name evidence="12" type="ORF">AWJ20_96</name>
</gene>
<evidence type="ECO:0000256" key="6">
    <source>
        <dbReference type="ARBA" id="ARBA00023027"/>
    </source>
</evidence>
<dbReference type="GO" id="GO:0004591">
    <property type="term" value="F:oxoglutarate dehydrogenase (succinyl-transferring) activity"/>
    <property type="evidence" value="ECO:0007669"/>
    <property type="project" value="EnsemblFungi"/>
</dbReference>
<dbReference type="Pfam" id="PF07992">
    <property type="entry name" value="Pyr_redox_2"/>
    <property type="match status" value="1"/>
</dbReference>
<evidence type="ECO:0000256" key="8">
    <source>
        <dbReference type="ARBA" id="ARBA00023284"/>
    </source>
</evidence>
<keyword evidence="4 9" id="KW-0274">FAD</keyword>
<dbReference type="GO" id="GO:0006550">
    <property type="term" value="P:L-isoleucine catabolic process"/>
    <property type="evidence" value="ECO:0007669"/>
    <property type="project" value="EnsemblFungi"/>
</dbReference>
<dbReference type="GO" id="GO:0042645">
    <property type="term" value="C:mitochondrial nucleoid"/>
    <property type="evidence" value="ECO:0007669"/>
    <property type="project" value="EnsemblFungi"/>
</dbReference>
<proteinExistence type="inferred from homology"/>
<dbReference type="InterPro" id="IPR050151">
    <property type="entry name" value="Class-I_Pyr_Nuc-Dis_Oxidored"/>
</dbReference>
<dbReference type="EMBL" id="CP014501">
    <property type="protein sequence ID" value="ANB11871.1"/>
    <property type="molecule type" value="Genomic_DNA"/>
</dbReference>
<dbReference type="GO" id="GO:0006546">
    <property type="term" value="P:glycine catabolic process"/>
    <property type="evidence" value="ECO:0007669"/>
    <property type="project" value="EnsemblFungi"/>
</dbReference>